<dbReference type="EMBL" id="KV453909">
    <property type="protein sequence ID" value="ODV81663.1"/>
    <property type="molecule type" value="Genomic_DNA"/>
</dbReference>
<dbReference type="InterPro" id="IPR007175">
    <property type="entry name" value="Rpr2/Snm1/Rpp21"/>
</dbReference>
<evidence type="ECO:0000313" key="2">
    <source>
        <dbReference type="EMBL" id="ODV81663.1"/>
    </source>
</evidence>
<feature type="compositionally biased region" description="Basic and acidic residues" evidence="1">
    <location>
        <begin position="130"/>
        <end position="147"/>
    </location>
</feature>
<feature type="region of interest" description="Disordered" evidence="1">
    <location>
        <begin position="129"/>
        <end position="178"/>
    </location>
</feature>
<proteinExistence type="predicted"/>
<dbReference type="STRING" id="984487.A0A1E4SQ73"/>
<gene>
    <name evidence="2" type="ORF">CANTADRAFT_3747</name>
</gene>
<dbReference type="AlphaFoldDB" id="A0A1E4SQ73"/>
<evidence type="ECO:0000256" key="1">
    <source>
        <dbReference type="SAM" id="MobiDB-lite"/>
    </source>
</evidence>
<sequence>MLDLHPSQITSLHRYNLVHAVPLGPLNQHYSSKLVQHNAENVINLPPVLSHKFCKNCGVLWIPGITVSIRIIYRHKSKARKNIVGKKTSASSNKFLPGRRLQHKCLQCKYKDFDTSLIQSNAKSVDLDVDENKVGEAGPKKENSKSRERTKKRKKNTLGSLLEEKKKQQAAAKGGLNSLNLMEFMK</sequence>
<evidence type="ECO:0000313" key="3">
    <source>
        <dbReference type="Proteomes" id="UP000094285"/>
    </source>
</evidence>
<dbReference type="GO" id="GO:0005655">
    <property type="term" value="C:nucleolar ribonuclease P complex"/>
    <property type="evidence" value="ECO:0007669"/>
    <property type="project" value="TreeGrafter"/>
</dbReference>
<evidence type="ECO:0008006" key="4">
    <source>
        <dbReference type="Google" id="ProtNLM"/>
    </source>
</evidence>
<dbReference type="Proteomes" id="UP000094285">
    <property type="component" value="Unassembled WGS sequence"/>
</dbReference>
<dbReference type="RefSeq" id="XP_020066785.1">
    <property type="nucleotide sequence ID" value="XM_020208721.1"/>
</dbReference>
<dbReference type="PANTHER" id="PTHR14742">
    <property type="entry name" value="RIBONUCLEASE P SUBUNIT P21"/>
    <property type="match status" value="1"/>
</dbReference>
<keyword evidence="3" id="KW-1185">Reference proteome</keyword>
<dbReference type="GeneID" id="30982858"/>
<organism evidence="2 3">
    <name type="scientific">Suhomyces tanzawaensis NRRL Y-17324</name>
    <dbReference type="NCBI Taxonomy" id="984487"/>
    <lineage>
        <taxon>Eukaryota</taxon>
        <taxon>Fungi</taxon>
        <taxon>Dikarya</taxon>
        <taxon>Ascomycota</taxon>
        <taxon>Saccharomycotina</taxon>
        <taxon>Pichiomycetes</taxon>
        <taxon>Debaryomycetaceae</taxon>
        <taxon>Suhomyces</taxon>
    </lineage>
</organism>
<protein>
    <recommendedName>
        <fullName evidence="4">Rpr2-domain-containing protein</fullName>
    </recommendedName>
</protein>
<name>A0A1E4SQ73_9ASCO</name>
<accession>A0A1E4SQ73</accession>
<reference evidence="3" key="1">
    <citation type="submission" date="2016-05" db="EMBL/GenBank/DDBJ databases">
        <title>Comparative genomics of biotechnologically important yeasts.</title>
        <authorList>
            <consortium name="DOE Joint Genome Institute"/>
            <person name="Riley R."/>
            <person name="Haridas S."/>
            <person name="Wolfe K.H."/>
            <person name="Lopes M.R."/>
            <person name="Hittinger C.T."/>
            <person name="Goker M."/>
            <person name="Salamov A."/>
            <person name="Wisecaver J."/>
            <person name="Long T.M."/>
            <person name="Aerts A.L."/>
            <person name="Barry K."/>
            <person name="Choi C."/>
            <person name="Clum A."/>
            <person name="Coughlan A.Y."/>
            <person name="Deshpande S."/>
            <person name="Douglass A.P."/>
            <person name="Hanson S.J."/>
            <person name="Klenk H.-P."/>
            <person name="Labutti K."/>
            <person name="Lapidus A."/>
            <person name="Lindquist E."/>
            <person name="Lipzen A."/>
            <person name="Meier-Kolthoff J.P."/>
            <person name="Ohm R.A."/>
            <person name="Otillar R.P."/>
            <person name="Pangilinan J."/>
            <person name="Peng Y."/>
            <person name="Rokas A."/>
            <person name="Rosa C.A."/>
            <person name="Scheuner C."/>
            <person name="Sibirny A.A."/>
            <person name="Slot J.C."/>
            <person name="Stielow J.B."/>
            <person name="Sun H."/>
            <person name="Kurtzman C.P."/>
            <person name="Blackwell M."/>
            <person name="Grigoriev I.V."/>
            <person name="Jeffries T.W."/>
        </authorList>
    </citation>
    <scope>NUCLEOTIDE SEQUENCE [LARGE SCALE GENOMIC DNA]</scope>
    <source>
        <strain evidence="3">NRRL Y-17324</strain>
    </source>
</reference>
<dbReference type="GO" id="GO:0008033">
    <property type="term" value="P:tRNA processing"/>
    <property type="evidence" value="ECO:0007669"/>
    <property type="project" value="TreeGrafter"/>
</dbReference>
<dbReference type="PANTHER" id="PTHR14742:SF3">
    <property type="entry name" value="RIBONUCLEASE MRP PROTEIN SUBUNIT SNM1"/>
    <property type="match status" value="1"/>
</dbReference>
<dbReference type="Gene3D" id="6.20.50.20">
    <property type="match status" value="1"/>
</dbReference>
<dbReference type="OrthoDB" id="4023582at2759"/>
<dbReference type="Pfam" id="PF04032">
    <property type="entry name" value="Rpr2"/>
    <property type="match status" value="1"/>
</dbReference>